<dbReference type="AlphaFoldDB" id="A0A2P6PN20"/>
<sequence>MFGWLDLTDCQRFCDNLARGVVSEVEVDKRLFHLAKKRKKMTSSPFAGTKELMGEEEKLTALLTLFFSCAKSEEFQVEFSARAPLPNWFTCRQDVNWDVNSEVINKEHEFCIEIPQNSNWDNKGLVLCIQWRSLARSRHSVYINGIKFDEKMMWPSTVWVHYIPFVTVIRRLSDCGMPPPDMFRVMFRLEYEYTRTSPSGRSWGVHLIDDWWV</sequence>
<evidence type="ECO:0000313" key="1">
    <source>
        <dbReference type="EMBL" id="PRQ23317.1"/>
    </source>
</evidence>
<proteinExistence type="predicted"/>
<evidence type="ECO:0000313" key="2">
    <source>
        <dbReference type="Proteomes" id="UP000238479"/>
    </source>
</evidence>
<gene>
    <name evidence="1" type="ORF">RchiOBHm_Chr6g0260031</name>
</gene>
<comment type="caution">
    <text evidence="1">The sequence shown here is derived from an EMBL/GenBank/DDBJ whole genome shotgun (WGS) entry which is preliminary data.</text>
</comment>
<dbReference type="EMBL" id="PDCK01000044">
    <property type="protein sequence ID" value="PRQ23317.1"/>
    <property type="molecule type" value="Genomic_DNA"/>
</dbReference>
<dbReference type="Proteomes" id="UP000238479">
    <property type="component" value="Chromosome 6"/>
</dbReference>
<keyword evidence="2" id="KW-1185">Reference proteome</keyword>
<reference evidence="1 2" key="1">
    <citation type="journal article" date="2018" name="Nat. Genet.">
        <title>The Rosa genome provides new insights in the design of modern roses.</title>
        <authorList>
            <person name="Bendahmane M."/>
        </authorList>
    </citation>
    <scope>NUCLEOTIDE SEQUENCE [LARGE SCALE GENOMIC DNA]</scope>
    <source>
        <strain evidence="2">cv. Old Blush</strain>
    </source>
</reference>
<organism evidence="1 2">
    <name type="scientific">Rosa chinensis</name>
    <name type="common">China rose</name>
    <dbReference type="NCBI Taxonomy" id="74649"/>
    <lineage>
        <taxon>Eukaryota</taxon>
        <taxon>Viridiplantae</taxon>
        <taxon>Streptophyta</taxon>
        <taxon>Embryophyta</taxon>
        <taxon>Tracheophyta</taxon>
        <taxon>Spermatophyta</taxon>
        <taxon>Magnoliopsida</taxon>
        <taxon>eudicotyledons</taxon>
        <taxon>Gunneridae</taxon>
        <taxon>Pentapetalae</taxon>
        <taxon>rosids</taxon>
        <taxon>fabids</taxon>
        <taxon>Rosales</taxon>
        <taxon>Rosaceae</taxon>
        <taxon>Rosoideae</taxon>
        <taxon>Rosoideae incertae sedis</taxon>
        <taxon>Rosa</taxon>
    </lineage>
</organism>
<dbReference type="Gramene" id="PRQ23317">
    <property type="protein sequence ID" value="PRQ23317"/>
    <property type="gene ID" value="RchiOBHm_Chr6g0260031"/>
</dbReference>
<name>A0A2P6PN20_ROSCH</name>
<accession>A0A2P6PN20</accession>
<protein>
    <submittedName>
        <fullName evidence="1">Uncharacterized protein</fullName>
    </submittedName>
</protein>